<dbReference type="Gene3D" id="2.40.70.10">
    <property type="entry name" value="Acid Proteases"/>
    <property type="match status" value="1"/>
</dbReference>
<dbReference type="EMBL" id="SDMP01000020">
    <property type="protein sequence ID" value="RYQ84347.1"/>
    <property type="molecule type" value="Genomic_DNA"/>
</dbReference>
<dbReference type="Proteomes" id="UP000289738">
    <property type="component" value="Chromosome B10"/>
</dbReference>
<feature type="region of interest" description="Disordered" evidence="1">
    <location>
        <begin position="303"/>
        <end position="345"/>
    </location>
</feature>
<comment type="caution">
    <text evidence="2">The sequence shown here is derived from an EMBL/GenBank/DDBJ whole genome shotgun (WGS) entry which is preliminary data.</text>
</comment>
<evidence type="ECO:0000256" key="1">
    <source>
        <dbReference type="SAM" id="MobiDB-lite"/>
    </source>
</evidence>
<keyword evidence="3" id="KW-1185">Reference proteome</keyword>
<reference evidence="2 3" key="1">
    <citation type="submission" date="2019-01" db="EMBL/GenBank/DDBJ databases">
        <title>Sequencing of cultivated peanut Arachis hypogaea provides insights into genome evolution and oil improvement.</title>
        <authorList>
            <person name="Chen X."/>
        </authorList>
    </citation>
    <scope>NUCLEOTIDE SEQUENCE [LARGE SCALE GENOMIC DNA]</scope>
    <source>
        <strain evidence="3">cv. Fuhuasheng</strain>
        <tissue evidence="2">Leaves</tissue>
    </source>
</reference>
<dbReference type="PANTHER" id="PTHR33067:SF15">
    <property type="entry name" value="RNA-DIRECTED DNA POLYMERASE"/>
    <property type="match status" value="1"/>
</dbReference>
<feature type="compositionally biased region" description="Low complexity" evidence="1">
    <location>
        <begin position="200"/>
        <end position="245"/>
    </location>
</feature>
<feature type="compositionally biased region" description="Low complexity" evidence="1">
    <location>
        <begin position="256"/>
        <end position="267"/>
    </location>
</feature>
<dbReference type="InterPro" id="IPR021109">
    <property type="entry name" value="Peptidase_aspartic_dom_sf"/>
</dbReference>
<feature type="region of interest" description="Disordered" evidence="1">
    <location>
        <begin position="362"/>
        <end position="381"/>
    </location>
</feature>
<protein>
    <recommendedName>
        <fullName evidence="4">Retrotransposon gag domain-containing protein</fullName>
    </recommendedName>
</protein>
<evidence type="ECO:0000313" key="2">
    <source>
        <dbReference type="EMBL" id="RYQ84347.1"/>
    </source>
</evidence>
<gene>
    <name evidence="2" type="ORF">Ahy_B10g103555</name>
</gene>
<dbReference type="AlphaFoldDB" id="A0A444X3X3"/>
<dbReference type="PANTHER" id="PTHR33067">
    <property type="entry name" value="RNA-DIRECTED DNA POLYMERASE-RELATED"/>
    <property type="match status" value="1"/>
</dbReference>
<feature type="compositionally biased region" description="Polar residues" evidence="1">
    <location>
        <begin position="175"/>
        <end position="195"/>
    </location>
</feature>
<dbReference type="CDD" id="cd00303">
    <property type="entry name" value="retropepsin_like"/>
    <property type="match status" value="1"/>
</dbReference>
<feature type="region of interest" description="Disordered" evidence="1">
    <location>
        <begin position="175"/>
        <end position="270"/>
    </location>
</feature>
<sequence>MQKDQENLYEYWTRFKRLLECCPHHGLNTHLLISYFTGGLCAEDRRSLTASSGSSLSKKKTEGEAWKLINDVAEATQHVRVRSNPLKGVVEPSPSEASLTKALGDMTTILTQIQKDQKEYYSIQAIQAPPQVAQLEGPPRICGLFSRTTHYTDQCHQIQKEHALVVANVNYNNRLPYPSQGQNNYSHGSNQNQGWRDNAQGSNQNQRWNNSSSHYNNNQSSSQYHHNNNNHQANQNHQNQNQNNYTKYQAPHHRQQSNQSSSSSTNQVDELRATVDKRDEGYKAQYEAMSAQLANITDMLSKMSMSSSNNTNQPSSSSSLPSQPQPNPKGGLNAITLRSETTLEKIPPRVMEDIHEEEVVVEAPHEEEEVDKKQDEEGVSLKEPKRKAIVDESIPIPFHSLVKKAKKTPEFDLNMLQVFKKVEVTIPVLDAIQQIPKYEKFLKDLCTHKDRIGELETSSLGSSISSLMEPIPKKCGDPGPCLVSCCIGGCTFHDCICDLGACVSIMPLSIFVQLNLAPLKKSAVKFSLADKSVITVMGIAEDVLVAIKDLVFLVDFYILEMPPTENRSSFSVLLGRPFLKTSKFKLDAFTGTYSFEVRDKTIKFNLEEAIKHLPKEHFVLRCDIIDEVVAEVREEDHNKLCYPIIEETDDQEGEHEKVVENELHELDEKEPQLEANSELKPLPSHLKYAFLEDNQKFPVIFASELSSEEEENLLDVLRKYKKAIG</sequence>
<evidence type="ECO:0008006" key="4">
    <source>
        <dbReference type="Google" id="ProtNLM"/>
    </source>
</evidence>
<organism evidence="2 3">
    <name type="scientific">Arachis hypogaea</name>
    <name type="common">Peanut</name>
    <dbReference type="NCBI Taxonomy" id="3818"/>
    <lineage>
        <taxon>Eukaryota</taxon>
        <taxon>Viridiplantae</taxon>
        <taxon>Streptophyta</taxon>
        <taxon>Embryophyta</taxon>
        <taxon>Tracheophyta</taxon>
        <taxon>Spermatophyta</taxon>
        <taxon>Magnoliopsida</taxon>
        <taxon>eudicotyledons</taxon>
        <taxon>Gunneridae</taxon>
        <taxon>Pentapetalae</taxon>
        <taxon>rosids</taxon>
        <taxon>fabids</taxon>
        <taxon>Fabales</taxon>
        <taxon>Fabaceae</taxon>
        <taxon>Papilionoideae</taxon>
        <taxon>50 kb inversion clade</taxon>
        <taxon>dalbergioids sensu lato</taxon>
        <taxon>Dalbergieae</taxon>
        <taxon>Pterocarpus clade</taxon>
        <taxon>Arachis</taxon>
    </lineage>
</organism>
<evidence type="ECO:0000313" key="3">
    <source>
        <dbReference type="Proteomes" id="UP000289738"/>
    </source>
</evidence>
<name>A0A444X3X3_ARAHY</name>
<accession>A0A444X3X3</accession>
<feature type="compositionally biased region" description="Low complexity" evidence="1">
    <location>
        <begin position="303"/>
        <end position="322"/>
    </location>
</feature>
<proteinExistence type="predicted"/>
<feature type="compositionally biased region" description="Basic and acidic residues" evidence="1">
    <location>
        <begin position="370"/>
        <end position="381"/>
    </location>
</feature>